<evidence type="ECO:0000256" key="11">
    <source>
        <dbReference type="ARBA" id="ARBA00033276"/>
    </source>
</evidence>
<accession>A0ABV7UAL3</accession>
<evidence type="ECO:0000256" key="3">
    <source>
        <dbReference type="ARBA" id="ARBA00021035"/>
    </source>
</evidence>
<dbReference type="InterPro" id="IPR022634">
    <property type="entry name" value="DNA_polIII_beta_N"/>
</dbReference>
<dbReference type="RefSeq" id="WP_377764474.1">
    <property type="nucleotide sequence ID" value="NZ_JBHRXY010000060.1"/>
</dbReference>
<comment type="similarity">
    <text evidence="2">Belongs to the beta sliding clamp family.</text>
</comment>
<reference evidence="14" key="1">
    <citation type="journal article" date="2019" name="Int. J. Syst. Evol. Microbiol.">
        <title>The Global Catalogue of Microorganisms (GCM) 10K type strain sequencing project: providing services to taxonomists for standard genome sequencing and annotation.</title>
        <authorList>
            <consortium name="The Broad Institute Genomics Platform"/>
            <consortium name="The Broad Institute Genome Sequencing Center for Infectious Disease"/>
            <person name="Wu L."/>
            <person name="Ma J."/>
        </authorList>
    </citation>
    <scope>NUCLEOTIDE SEQUENCE [LARGE SCALE GENOMIC DNA]</scope>
    <source>
        <strain evidence="14">KCTC 42473</strain>
    </source>
</reference>
<dbReference type="Gene3D" id="3.10.150.10">
    <property type="entry name" value="DNA Polymerase III, subunit A, domain 2"/>
    <property type="match status" value="1"/>
</dbReference>
<keyword evidence="6" id="KW-0548">Nucleotidyltransferase</keyword>
<evidence type="ECO:0000256" key="2">
    <source>
        <dbReference type="ARBA" id="ARBA00010752"/>
    </source>
</evidence>
<keyword evidence="7" id="KW-0235">DNA replication</keyword>
<feature type="domain" description="DNA polymerase III beta sliding clamp N-terminal" evidence="12">
    <location>
        <begin position="1"/>
        <end position="121"/>
    </location>
</feature>
<sequence length="227" mass="23892">MHIEINAKVLAAAATAAAKVAGRKTAVAPIYHHALLEADAAGLTMTAVDDRVSLRRRVGVEHVHRAGDVCLPADTLSALAAKIPPAATVSLEYDQDASSVMLSFGRARHEIPCMPGEEFPPIASDSYESSVEVDAAGLSYGLLSCAPFAEKDIEHVTYALAGVHVRKTGGAVEMIAASKIDEAVPFIEMDDPDLVVIDDEDATSSVYGSPISPEQLELALKSARSRS</sequence>
<evidence type="ECO:0000256" key="10">
    <source>
        <dbReference type="ARBA" id="ARBA00030988"/>
    </source>
</evidence>
<keyword evidence="5" id="KW-0808">Transferase</keyword>
<protein>
    <recommendedName>
        <fullName evidence="3">Beta sliding clamp</fullName>
    </recommendedName>
    <alternativeName>
        <fullName evidence="11">Beta-clamp processivity factor</fullName>
    </alternativeName>
    <alternativeName>
        <fullName evidence="10">DNA polymerase III beta sliding clamp subunit</fullName>
    </alternativeName>
</protein>
<dbReference type="EMBL" id="JBHRXY010000060">
    <property type="protein sequence ID" value="MFC3632025.1"/>
    <property type="molecule type" value="Genomic_DNA"/>
</dbReference>
<gene>
    <name evidence="13" type="ORF">ACFOM8_21635</name>
</gene>
<keyword evidence="8" id="KW-0239">DNA-directed DNA polymerase</keyword>
<proteinExistence type="inferred from homology"/>
<evidence type="ECO:0000256" key="4">
    <source>
        <dbReference type="ARBA" id="ARBA00022490"/>
    </source>
</evidence>
<evidence type="ECO:0000256" key="8">
    <source>
        <dbReference type="ARBA" id="ARBA00022932"/>
    </source>
</evidence>
<evidence type="ECO:0000256" key="6">
    <source>
        <dbReference type="ARBA" id="ARBA00022695"/>
    </source>
</evidence>
<keyword evidence="4" id="KW-0963">Cytoplasm</keyword>
<evidence type="ECO:0000256" key="9">
    <source>
        <dbReference type="ARBA" id="ARBA00023125"/>
    </source>
</evidence>
<dbReference type="PANTHER" id="PTHR30478:SF0">
    <property type="entry name" value="BETA SLIDING CLAMP"/>
    <property type="match status" value="1"/>
</dbReference>
<organism evidence="13 14">
    <name type="scientific">Paracoccus angustae</name>
    <dbReference type="NCBI Taxonomy" id="1671480"/>
    <lineage>
        <taxon>Bacteria</taxon>
        <taxon>Pseudomonadati</taxon>
        <taxon>Pseudomonadota</taxon>
        <taxon>Alphaproteobacteria</taxon>
        <taxon>Rhodobacterales</taxon>
        <taxon>Paracoccaceae</taxon>
        <taxon>Paracoccus</taxon>
    </lineage>
</organism>
<keyword evidence="14" id="KW-1185">Reference proteome</keyword>
<dbReference type="Proteomes" id="UP001595539">
    <property type="component" value="Unassembled WGS sequence"/>
</dbReference>
<dbReference type="InterPro" id="IPR046938">
    <property type="entry name" value="DNA_clamp_sf"/>
</dbReference>
<dbReference type="SUPFAM" id="SSF55979">
    <property type="entry name" value="DNA clamp"/>
    <property type="match status" value="1"/>
</dbReference>
<comment type="subcellular location">
    <subcellularLocation>
        <location evidence="1">Cytoplasm</location>
    </subcellularLocation>
</comment>
<evidence type="ECO:0000256" key="7">
    <source>
        <dbReference type="ARBA" id="ARBA00022705"/>
    </source>
</evidence>
<dbReference type="InterPro" id="IPR001001">
    <property type="entry name" value="DNA_polIII_beta"/>
</dbReference>
<dbReference type="Gene3D" id="3.70.10.10">
    <property type="match status" value="1"/>
</dbReference>
<comment type="caution">
    <text evidence="13">The sequence shown here is derived from an EMBL/GenBank/DDBJ whole genome shotgun (WGS) entry which is preliminary data.</text>
</comment>
<evidence type="ECO:0000313" key="13">
    <source>
        <dbReference type="EMBL" id="MFC3632025.1"/>
    </source>
</evidence>
<evidence type="ECO:0000259" key="12">
    <source>
        <dbReference type="Pfam" id="PF00712"/>
    </source>
</evidence>
<name>A0ABV7UAL3_9RHOB</name>
<evidence type="ECO:0000313" key="14">
    <source>
        <dbReference type="Proteomes" id="UP001595539"/>
    </source>
</evidence>
<keyword evidence="9" id="KW-0238">DNA-binding</keyword>
<evidence type="ECO:0000256" key="1">
    <source>
        <dbReference type="ARBA" id="ARBA00004496"/>
    </source>
</evidence>
<dbReference type="PANTHER" id="PTHR30478">
    <property type="entry name" value="DNA POLYMERASE III SUBUNIT BETA"/>
    <property type="match status" value="1"/>
</dbReference>
<dbReference type="Pfam" id="PF00712">
    <property type="entry name" value="DNA_pol3_beta"/>
    <property type="match status" value="1"/>
</dbReference>
<evidence type="ECO:0000256" key="5">
    <source>
        <dbReference type="ARBA" id="ARBA00022679"/>
    </source>
</evidence>